<dbReference type="AlphaFoldDB" id="A0A157SI28"/>
<reference evidence="3 4" key="1">
    <citation type="submission" date="2016-04" db="EMBL/GenBank/DDBJ databases">
        <authorList>
            <consortium name="Pathogen Informatics"/>
        </authorList>
    </citation>
    <scope>NUCLEOTIDE SEQUENCE [LARGE SCALE GENOMIC DNA]</scope>
    <source>
        <strain evidence="3 4">H044680328</strain>
    </source>
</reference>
<keyword evidence="4" id="KW-1185">Reference proteome</keyword>
<protein>
    <submittedName>
        <fullName evidence="3">Membrane protein</fullName>
    </submittedName>
</protein>
<feature type="transmembrane region" description="Helical" evidence="2">
    <location>
        <begin position="17"/>
        <end position="38"/>
    </location>
</feature>
<evidence type="ECO:0000256" key="2">
    <source>
        <dbReference type="SAM" id="Phobius"/>
    </source>
</evidence>
<dbReference type="eggNOG" id="ENOG5032F6F">
    <property type="taxonomic scope" value="Bacteria"/>
</dbReference>
<feature type="transmembrane region" description="Helical" evidence="2">
    <location>
        <begin position="58"/>
        <end position="79"/>
    </location>
</feature>
<evidence type="ECO:0000313" key="3">
    <source>
        <dbReference type="EMBL" id="SAI70112.1"/>
    </source>
</evidence>
<evidence type="ECO:0000256" key="1">
    <source>
        <dbReference type="SAM" id="MobiDB-lite"/>
    </source>
</evidence>
<evidence type="ECO:0000313" key="4">
    <source>
        <dbReference type="Proteomes" id="UP000076825"/>
    </source>
</evidence>
<organism evidence="3 4">
    <name type="scientific">Bordetella trematum</name>
    <dbReference type="NCBI Taxonomy" id="123899"/>
    <lineage>
        <taxon>Bacteria</taxon>
        <taxon>Pseudomonadati</taxon>
        <taxon>Pseudomonadota</taxon>
        <taxon>Betaproteobacteria</taxon>
        <taxon>Burkholderiales</taxon>
        <taxon>Alcaligenaceae</taxon>
        <taxon>Bordetella</taxon>
    </lineage>
</organism>
<feature type="region of interest" description="Disordered" evidence="1">
    <location>
        <begin position="303"/>
        <end position="322"/>
    </location>
</feature>
<sequence length="364" mass="40539">MGRRYHAGMIPIAVPSLWFYLLPLLTWPALLALAVWAVGLWRRPGWRARLRAHPLRALLLFLPLAWIAVQGLRFYYFLWEFEREQALIEAQRHIVLDEARELHGLAMPAGTALTLRREGRPESFIEARFPAPVLIEGLQVGRLQRHVSSRYDPKTYDETGFDWNSLIVYGEDAQPVQGWLCDSSQGVGFEPDEAGLPRFERCILAPGNEGALAQAGVELRASTGLVYIDGHVDPDRWTLRWQDGALLSLQGMWLAGASLRLDAQRDFYALDAGALVCPYRLGPMAYPAGTRVKTVAREEPGRPWVFRAPPETPARQDGHGDVDASQGVIQDAGGQVIRIAPAASLGLFDRMQLGDPPPRPACPR</sequence>
<dbReference type="PATRIC" id="fig|123899.6.peg.2062"/>
<keyword evidence="2" id="KW-1133">Transmembrane helix</keyword>
<keyword evidence="2" id="KW-0472">Membrane</keyword>
<dbReference type="Proteomes" id="UP000076825">
    <property type="component" value="Chromosome 1"/>
</dbReference>
<gene>
    <name evidence="3" type="ORF">SAMEA3906487_02066</name>
</gene>
<name>A0A157SI28_9BORD</name>
<dbReference type="EMBL" id="LT546645">
    <property type="protein sequence ID" value="SAI70112.1"/>
    <property type="molecule type" value="Genomic_DNA"/>
</dbReference>
<keyword evidence="2" id="KW-0812">Transmembrane</keyword>
<accession>A0A157SI28</accession>
<dbReference type="KEGG" id="btrm:SAMEA390648702066"/>
<proteinExistence type="predicted"/>